<dbReference type="RefSeq" id="WP_281749283.1">
    <property type="nucleotide sequence ID" value="NZ_AP026933.1"/>
</dbReference>
<sequence>MERIKQAQFLTSAIKEEQLPQDEIPEFCFVGRSNVGKSTFLNTICNNGKLARVSQTPGKTQMLNFFTINNNICRFVDVPGYGFAKVSNEKKIQFATMMDEYFQSRKNLKAVFLLLDLRHAPSKDDIDMLEYLQHYHLKIHLIATKVDKVKNSQLVKNKKLILSTLKLSTNTPIILFSSISKQGIDLVISKLADDVNTNEVEVET</sequence>
<dbReference type="Gene3D" id="3.40.50.300">
    <property type="entry name" value="P-loop containing nucleotide triphosphate hydrolases"/>
    <property type="match status" value="1"/>
</dbReference>
<evidence type="ECO:0000256" key="7">
    <source>
        <dbReference type="ARBA" id="ARBA00023134"/>
    </source>
</evidence>
<organism evidence="12 13">
    <name type="scientific">Spiroplasma ixodetis</name>
    <dbReference type="NCBI Taxonomy" id="2141"/>
    <lineage>
        <taxon>Bacteria</taxon>
        <taxon>Bacillati</taxon>
        <taxon>Mycoplasmatota</taxon>
        <taxon>Mollicutes</taxon>
        <taxon>Entomoplasmatales</taxon>
        <taxon>Spiroplasmataceae</taxon>
        <taxon>Spiroplasma</taxon>
    </lineage>
</organism>
<keyword evidence="9 10" id="KW-0131">Cell cycle</keyword>
<keyword evidence="7 10" id="KW-0342">GTP-binding</keyword>
<keyword evidence="8 10" id="KW-0717">Septation</keyword>
<evidence type="ECO:0000256" key="8">
    <source>
        <dbReference type="ARBA" id="ARBA00023210"/>
    </source>
</evidence>
<keyword evidence="3 10" id="KW-0132">Cell division</keyword>
<evidence type="ECO:0000256" key="3">
    <source>
        <dbReference type="ARBA" id="ARBA00022618"/>
    </source>
</evidence>
<proteinExistence type="inferred from homology"/>
<comment type="function">
    <text evidence="10">Necessary for normal cell division and for the maintenance of normal septation.</text>
</comment>
<comment type="cofactor">
    <cofactor evidence="1">
        <name>Mg(2+)</name>
        <dbReference type="ChEBI" id="CHEBI:18420"/>
    </cofactor>
</comment>
<dbReference type="EMBL" id="AP026933">
    <property type="protein sequence ID" value="BDT03191.1"/>
    <property type="molecule type" value="Genomic_DNA"/>
</dbReference>
<evidence type="ECO:0000313" key="12">
    <source>
        <dbReference type="EMBL" id="BDT03191.1"/>
    </source>
</evidence>
<feature type="domain" description="EngB-type G" evidence="11">
    <location>
        <begin position="23"/>
        <end position="197"/>
    </location>
</feature>
<comment type="similarity">
    <text evidence="2 10">Belongs to the TRAFAC class TrmE-Era-EngA-EngB-Septin-like GTPase superfamily. EngB GTPase family.</text>
</comment>
<protein>
    <recommendedName>
        <fullName evidence="10">Probable GTP-binding protein EngB</fullName>
    </recommendedName>
</protein>
<dbReference type="Proteomes" id="UP001163387">
    <property type="component" value="Chromosome"/>
</dbReference>
<reference evidence="12 13" key="1">
    <citation type="journal article" date="2022" name="Front. Microbiol.">
        <title>Male-killing mechanisms vary between Spiroplasma species.</title>
        <authorList>
            <person name="Arai H."/>
            <person name="Inoue M."/>
            <person name="Kageyama D."/>
        </authorList>
    </citation>
    <scope>NUCLEOTIDE SEQUENCE [LARGE SCALE GENOMIC DNA]</scope>
    <source>
        <strain evidence="13">sHm</strain>
    </source>
</reference>
<accession>A0ABM8BTN1</accession>
<evidence type="ECO:0000256" key="6">
    <source>
        <dbReference type="ARBA" id="ARBA00022842"/>
    </source>
</evidence>
<dbReference type="NCBIfam" id="TIGR03598">
    <property type="entry name" value="GTPase_YsxC"/>
    <property type="match status" value="1"/>
</dbReference>
<dbReference type="PANTHER" id="PTHR11649">
    <property type="entry name" value="MSS1/TRME-RELATED GTP-BINDING PROTEIN"/>
    <property type="match status" value="1"/>
</dbReference>
<dbReference type="PANTHER" id="PTHR11649:SF13">
    <property type="entry name" value="ENGB-TYPE G DOMAIN-CONTAINING PROTEIN"/>
    <property type="match status" value="1"/>
</dbReference>
<keyword evidence="13" id="KW-1185">Reference proteome</keyword>
<dbReference type="SUPFAM" id="SSF52540">
    <property type="entry name" value="P-loop containing nucleoside triphosphate hydrolases"/>
    <property type="match status" value="1"/>
</dbReference>
<evidence type="ECO:0000256" key="4">
    <source>
        <dbReference type="ARBA" id="ARBA00022723"/>
    </source>
</evidence>
<keyword evidence="6" id="KW-0460">Magnesium</keyword>
<evidence type="ECO:0000256" key="5">
    <source>
        <dbReference type="ARBA" id="ARBA00022741"/>
    </source>
</evidence>
<evidence type="ECO:0000256" key="2">
    <source>
        <dbReference type="ARBA" id="ARBA00009638"/>
    </source>
</evidence>
<dbReference type="CDD" id="cd01876">
    <property type="entry name" value="YihA_EngB"/>
    <property type="match status" value="1"/>
</dbReference>
<dbReference type="InterPro" id="IPR006073">
    <property type="entry name" value="GTP-bd"/>
</dbReference>
<evidence type="ECO:0000259" key="11">
    <source>
        <dbReference type="PROSITE" id="PS51706"/>
    </source>
</evidence>
<evidence type="ECO:0000256" key="1">
    <source>
        <dbReference type="ARBA" id="ARBA00001946"/>
    </source>
</evidence>
<dbReference type="InterPro" id="IPR030393">
    <property type="entry name" value="G_ENGB_dom"/>
</dbReference>
<dbReference type="InterPro" id="IPR027417">
    <property type="entry name" value="P-loop_NTPase"/>
</dbReference>
<dbReference type="Pfam" id="PF01926">
    <property type="entry name" value="MMR_HSR1"/>
    <property type="match status" value="1"/>
</dbReference>
<dbReference type="PROSITE" id="PS51706">
    <property type="entry name" value="G_ENGB"/>
    <property type="match status" value="1"/>
</dbReference>
<dbReference type="InterPro" id="IPR019987">
    <property type="entry name" value="GTP-bd_ribosome_bio_YsxC"/>
</dbReference>
<evidence type="ECO:0000256" key="9">
    <source>
        <dbReference type="ARBA" id="ARBA00023306"/>
    </source>
</evidence>
<evidence type="ECO:0000256" key="10">
    <source>
        <dbReference type="HAMAP-Rule" id="MF_00321"/>
    </source>
</evidence>
<keyword evidence="5 10" id="KW-0547">Nucleotide-binding</keyword>
<gene>
    <name evidence="10 12" type="primary">engB</name>
    <name evidence="12" type="ORF">SHM_08370</name>
</gene>
<name>A0ABM8BTN1_9MOLU</name>
<keyword evidence="4" id="KW-0479">Metal-binding</keyword>
<dbReference type="HAMAP" id="MF_00321">
    <property type="entry name" value="GTPase_EngB"/>
    <property type="match status" value="1"/>
</dbReference>
<evidence type="ECO:0000313" key="13">
    <source>
        <dbReference type="Proteomes" id="UP001163387"/>
    </source>
</evidence>